<gene>
    <name evidence="2" type="ORF">ARMSODRAFT_1027291</name>
</gene>
<evidence type="ECO:0000313" key="2">
    <source>
        <dbReference type="EMBL" id="PBK59599.1"/>
    </source>
</evidence>
<dbReference type="Proteomes" id="UP000218334">
    <property type="component" value="Unassembled WGS sequence"/>
</dbReference>
<dbReference type="PANTHER" id="PTHR11956:SF11">
    <property type="entry name" value="ARGININE--TRNA LIGASE, MITOCHONDRIAL-RELATED"/>
    <property type="match status" value="1"/>
</dbReference>
<dbReference type="InterPro" id="IPR001278">
    <property type="entry name" value="Arg-tRNA-ligase"/>
</dbReference>
<dbReference type="GO" id="GO:0032543">
    <property type="term" value="P:mitochondrial translation"/>
    <property type="evidence" value="ECO:0007669"/>
    <property type="project" value="TreeGrafter"/>
</dbReference>
<evidence type="ECO:0000259" key="1">
    <source>
        <dbReference type="Pfam" id="PF00750"/>
    </source>
</evidence>
<dbReference type="SUPFAM" id="SSF52374">
    <property type="entry name" value="Nucleotidylyl transferase"/>
    <property type="match status" value="1"/>
</dbReference>
<dbReference type="GO" id="GO:0005524">
    <property type="term" value="F:ATP binding"/>
    <property type="evidence" value="ECO:0007669"/>
    <property type="project" value="InterPro"/>
</dbReference>
<dbReference type="InterPro" id="IPR014729">
    <property type="entry name" value="Rossmann-like_a/b/a_fold"/>
</dbReference>
<name>A0A2H3AL30_9AGAR</name>
<keyword evidence="3" id="KW-1185">Reference proteome</keyword>
<sequence>MNYLGEWGTQFGLIAVGFEKYGSQEELEKDAIKHLFDIYVKINKDAEANPEVKAETGKWFERMEDGDEAALTNWRVWRELSVTPAVPAKLNS</sequence>
<dbReference type="GO" id="GO:0004814">
    <property type="term" value="F:arginine-tRNA ligase activity"/>
    <property type="evidence" value="ECO:0007669"/>
    <property type="project" value="InterPro"/>
</dbReference>
<proteinExistence type="predicted"/>
<feature type="domain" description="Arginyl-tRNA synthetase catalytic core" evidence="1">
    <location>
        <begin position="1"/>
        <end position="80"/>
    </location>
</feature>
<protein>
    <recommendedName>
        <fullName evidence="1">Arginyl-tRNA synthetase catalytic core domain-containing protein</fullName>
    </recommendedName>
</protein>
<dbReference type="GO" id="GO:0006420">
    <property type="term" value="P:arginyl-tRNA aminoacylation"/>
    <property type="evidence" value="ECO:0007669"/>
    <property type="project" value="InterPro"/>
</dbReference>
<dbReference type="PANTHER" id="PTHR11956">
    <property type="entry name" value="ARGINYL-TRNA SYNTHETASE"/>
    <property type="match status" value="1"/>
</dbReference>
<organism evidence="2 3">
    <name type="scientific">Armillaria solidipes</name>
    <dbReference type="NCBI Taxonomy" id="1076256"/>
    <lineage>
        <taxon>Eukaryota</taxon>
        <taxon>Fungi</taxon>
        <taxon>Dikarya</taxon>
        <taxon>Basidiomycota</taxon>
        <taxon>Agaricomycotina</taxon>
        <taxon>Agaricomycetes</taxon>
        <taxon>Agaricomycetidae</taxon>
        <taxon>Agaricales</taxon>
        <taxon>Marasmiineae</taxon>
        <taxon>Physalacriaceae</taxon>
        <taxon>Armillaria</taxon>
    </lineage>
</organism>
<dbReference type="InterPro" id="IPR035684">
    <property type="entry name" value="ArgRS_core"/>
</dbReference>
<dbReference type="GO" id="GO:0005739">
    <property type="term" value="C:mitochondrion"/>
    <property type="evidence" value="ECO:0007669"/>
    <property type="project" value="TreeGrafter"/>
</dbReference>
<reference evidence="3" key="1">
    <citation type="journal article" date="2017" name="Nat. Ecol. Evol.">
        <title>Genome expansion and lineage-specific genetic innovations in the forest pathogenic fungi Armillaria.</title>
        <authorList>
            <person name="Sipos G."/>
            <person name="Prasanna A.N."/>
            <person name="Walter M.C."/>
            <person name="O'Connor E."/>
            <person name="Balint B."/>
            <person name="Krizsan K."/>
            <person name="Kiss B."/>
            <person name="Hess J."/>
            <person name="Varga T."/>
            <person name="Slot J."/>
            <person name="Riley R."/>
            <person name="Boka B."/>
            <person name="Rigling D."/>
            <person name="Barry K."/>
            <person name="Lee J."/>
            <person name="Mihaltcheva S."/>
            <person name="LaButti K."/>
            <person name="Lipzen A."/>
            <person name="Waldron R."/>
            <person name="Moloney N.M."/>
            <person name="Sperisen C."/>
            <person name="Kredics L."/>
            <person name="Vagvoelgyi C."/>
            <person name="Patrignani A."/>
            <person name="Fitzpatrick D."/>
            <person name="Nagy I."/>
            <person name="Doyle S."/>
            <person name="Anderson J.B."/>
            <person name="Grigoriev I.V."/>
            <person name="Gueldener U."/>
            <person name="Muensterkoetter M."/>
            <person name="Nagy L.G."/>
        </authorList>
    </citation>
    <scope>NUCLEOTIDE SEQUENCE [LARGE SCALE GENOMIC DNA]</scope>
    <source>
        <strain evidence="3">28-4</strain>
    </source>
</reference>
<dbReference type="Gene3D" id="3.40.50.620">
    <property type="entry name" value="HUPs"/>
    <property type="match status" value="1"/>
</dbReference>
<dbReference type="Pfam" id="PF00750">
    <property type="entry name" value="tRNA-synt_1d"/>
    <property type="match status" value="1"/>
</dbReference>
<evidence type="ECO:0000313" key="3">
    <source>
        <dbReference type="Proteomes" id="UP000218334"/>
    </source>
</evidence>
<accession>A0A2H3AL30</accession>
<dbReference type="AlphaFoldDB" id="A0A2H3AL30"/>
<dbReference type="EMBL" id="KZ293501">
    <property type="protein sequence ID" value="PBK59599.1"/>
    <property type="molecule type" value="Genomic_DNA"/>
</dbReference>
<dbReference type="STRING" id="1076256.A0A2H3AL30"/>